<dbReference type="EMBL" id="KV440987">
    <property type="protein sequence ID" value="OAD71039.1"/>
    <property type="molecule type" value="Genomic_DNA"/>
</dbReference>
<dbReference type="InParanoid" id="A0A167LT50"/>
<dbReference type="VEuPathDB" id="FungiDB:PHYBLDRAFT_171100"/>
<protein>
    <recommendedName>
        <fullName evidence="3">MULE transposase domain-containing protein</fullName>
    </recommendedName>
</protein>
<evidence type="ECO:0008006" key="3">
    <source>
        <dbReference type="Google" id="ProtNLM"/>
    </source>
</evidence>
<organism evidence="1 2">
    <name type="scientific">Phycomyces blakesleeanus (strain ATCC 8743b / DSM 1359 / FGSC 10004 / NBRC 33097 / NRRL 1555)</name>
    <dbReference type="NCBI Taxonomy" id="763407"/>
    <lineage>
        <taxon>Eukaryota</taxon>
        <taxon>Fungi</taxon>
        <taxon>Fungi incertae sedis</taxon>
        <taxon>Mucoromycota</taxon>
        <taxon>Mucoromycotina</taxon>
        <taxon>Mucoromycetes</taxon>
        <taxon>Mucorales</taxon>
        <taxon>Phycomycetaceae</taxon>
        <taxon>Phycomyces</taxon>
    </lineage>
</organism>
<dbReference type="RefSeq" id="XP_018289079.1">
    <property type="nucleotide sequence ID" value="XM_018436508.1"/>
</dbReference>
<dbReference type="AlphaFoldDB" id="A0A167LT50"/>
<evidence type="ECO:0000313" key="1">
    <source>
        <dbReference type="EMBL" id="OAD71039.1"/>
    </source>
</evidence>
<dbReference type="STRING" id="763407.A0A167LT50"/>
<proteinExistence type="predicted"/>
<keyword evidence="2" id="KW-1185">Reference proteome</keyword>
<gene>
    <name evidence="1" type="ORF">PHYBLDRAFT_171100</name>
</gene>
<dbReference type="GeneID" id="28997414"/>
<accession>A0A167LT50</accession>
<dbReference type="Proteomes" id="UP000077315">
    <property type="component" value="Unassembled WGS sequence"/>
</dbReference>
<evidence type="ECO:0000313" key="2">
    <source>
        <dbReference type="Proteomes" id="UP000077315"/>
    </source>
</evidence>
<sequence length="275" mass="31832">MSLLMFNTIFNLSNVQNALVNSPTERIKMLSLDVVVKVKAKNFVQELMYGETKKCHQAGFYISDRNVRLAQKDTKLCYCEATIFIKQYVNNPEVVLIYMTNDYTNHVPGNTSEIRTLPLPSEVIKIIEDQLKGGSTCRNTRISVLKQIEEWGVGIRKPNYKDIYNRMRKMNNLLYKFHPDENKSLDIWMCEKLPSQNYCIFTGDLSAYSNNAQHFAFGFQSLSQMMLTRISQLFCLDATYNISARNIEILYLLVTHYPDTGKGFPVTYMITNDHH</sequence>
<name>A0A167LT50_PHYB8</name>
<reference evidence="2" key="1">
    <citation type="submission" date="2015-06" db="EMBL/GenBank/DDBJ databases">
        <title>Expansion of signal transduction pathways in fungi by whole-genome duplication.</title>
        <authorList>
            <consortium name="DOE Joint Genome Institute"/>
            <person name="Corrochano L.M."/>
            <person name="Kuo A."/>
            <person name="Marcet-Houben M."/>
            <person name="Polaino S."/>
            <person name="Salamov A."/>
            <person name="Villalobos J.M."/>
            <person name="Alvarez M.I."/>
            <person name="Avalos J."/>
            <person name="Benito E.P."/>
            <person name="Benoit I."/>
            <person name="Burger G."/>
            <person name="Camino L.P."/>
            <person name="Canovas D."/>
            <person name="Cerda-Olmedo E."/>
            <person name="Cheng J.-F."/>
            <person name="Dominguez A."/>
            <person name="Elias M."/>
            <person name="Eslava A.P."/>
            <person name="Glaser F."/>
            <person name="Grimwood J."/>
            <person name="Gutierrez G."/>
            <person name="Heitman J."/>
            <person name="Henrissat B."/>
            <person name="Iturriaga E.A."/>
            <person name="Lang B.F."/>
            <person name="Lavin J.L."/>
            <person name="Lee S."/>
            <person name="Li W."/>
            <person name="Lindquist E."/>
            <person name="Lopez-Garcia S."/>
            <person name="Luque E.M."/>
            <person name="Marcos A.T."/>
            <person name="Martin J."/>
            <person name="McCluskey K."/>
            <person name="Medina H.R."/>
            <person name="Miralles-Duran A."/>
            <person name="Miyazaki A."/>
            <person name="Munoz-Torres E."/>
            <person name="Oguiza J.A."/>
            <person name="Ohm R."/>
            <person name="Olmedo M."/>
            <person name="Orejas M."/>
            <person name="Ortiz-Castellanos L."/>
            <person name="Pisabarro A.G."/>
            <person name="Rodriguez-Romero J."/>
            <person name="Ruiz-Herrera J."/>
            <person name="Ruiz-Vazquez R."/>
            <person name="Sanz C."/>
            <person name="Schackwitz W."/>
            <person name="Schmutz J."/>
            <person name="Shahriari M."/>
            <person name="Shelest E."/>
            <person name="Silva-Franco F."/>
            <person name="Soanes D."/>
            <person name="Syed K."/>
            <person name="Tagua V.G."/>
            <person name="Talbot N.J."/>
            <person name="Thon M."/>
            <person name="De vries R.P."/>
            <person name="Wiebenga A."/>
            <person name="Yadav J.S."/>
            <person name="Braun E.L."/>
            <person name="Baker S."/>
            <person name="Garre V."/>
            <person name="Horwitz B."/>
            <person name="Torres-Martinez S."/>
            <person name="Idnurm A."/>
            <person name="Herrera-Estrella A."/>
            <person name="Gabaldon T."/>
            <person name="Grigoriev I.V."/>
        </authorList>
    </citation>
    <scope>NUCLEOTIDE SEQUENCE [LARGE SCALE GENOMIC DNA]</scope>
    <source>
        <strain evidence="2">NRRL 1555(-)</strain>
    </source>
</reference>
<dbReference type="OrthoDB" id="2202553at2759"/>